<dbReference type="InterPro" id="IPR006311">
    <property type="entry name" value="TAT_signal"/>
</dbReference>
<dbReference type="PROSITE" id="PS51318">
    <property type="entry name" value="TAT"/>
    <property type="match status" value="1"/>
</dbReference>
<organism evidence="1 2">
    <name type="scientific">Engelhardtia mirabilis</name>
    <dbReference type="NCBI Taxonomy" id="2528011"/>
    <lineage>
        <taxon>Bacteria</taxon>
        <taxon>Pseudomonadati</taxon>
        <taxon>Planctomycetota</taxon>
        <taxon>Planctomycetia</taxon>
        <taxon>Planctomycetia incertae sedis</taxon>
        <taxon>Engelhardtia</taxon>
    </lineage>
</organism>
<name>A0A518BNM3_9BACT</name>
<dbReference type="InterPro" id="IPR010869">
    <property type="entry name" value="DUF1501"/>
</dbReference>
<dbReference type="AlphaFoldDB" id="A0A518BNM3"/>
<gene>
    <name evidence="1" type="ORF">Pla133_36810</name>
</gene>
<dbReference type="PANTHER" id="PTHR43737">
    <property type="entry name" value="BLL7424 PROTEIN"/>
    <property type="match status" value="1"/>
</dbReference>
<dbReference type="InterPro" id="IPR017850">
    <property type="entry name" value="Alkaline_phosphatase_core_sf"/>
</dbReference>
<protein>
    <recommendedName>
        <fullName evidence="3">Sulfatase</fullName>
    </recommendedName>
</protein>
<dbReference type="PANTHER" id="PTHR43737:SF1">
    <property type="entry name" value="DUF1501 DOMAIN-CONTAINING PROTEIN"/>
    <property type="match status" value="1"/>
</dbReference>
<evidence type="ECO:0008006" key="3">
    <source>
        <dbReference type="Google" id="ProtNLM"/>
    </source>
</evidence>
<dbReference type="SUPFAM" id="SSF53649">
    <property type="entry name" value="Alkaline phosphatase-like"/>
    <property type="match status" value="1"/>
</dbReference>
<dbReference type="Pfam" id="PF07394">
    <property type="entry name" value="DUF1501"/>
    <property type="match status" value="1"/>
</dbReference>
<dbReference type="RefSeq" id="WP_145067710.1">
    <property type="nucleotide sequence ID" value="NZ_CP036287.1"/>
</dbReference>
<accession>A0A518BNM3</accession>
<keyword evidence="2" id="KW-1185">Reference proteome</keyword>
<sequence>MDDLRTDRPSLSRRDLLTHGVRAAAGLSLLGALGGAGAFAAPSALRTLPAGSFGRAKRCIFLFMFGGPSQMDLFDYKPELQARDGQTVDIERRVGDVRKSVILGSKRSFRQFGETGQWCSDALPHLSAHMDRLAVIKSLHTDSFAHGSAVLKMNSGEIRQGFPCMGSWVSYGRGSENDQLPGFVVMHDPRGGPISGPANWSSGFIPGEHQGTLLRAAGQPLLDLAPAASNLRRQLPIEAREEQLALLRTLNEWHQASRPARTDLRARQLSYELARAMQDSAREALDLEREDEETLRLYGISEPSQADHPMSLGSAPFGRQCLIARRLMERGVRFVQLYHGGGHQQQTWDAHHGVEENLSIHCPEIDRPIAGLLSDLDRTGLLDETLVVWGGEFGRQPVSQSGGEFQVANALGRDHNPKGFSMWLAGAGVAPGSYGETDELGSEAVVNRHPVRDLHATVLHLMGLRHEQLTYRYGGLDRKLTGVREAHPIEGVLA</sequence>
<reference evidence="1 2" key="1">
    <citation type="submission" date="2019-02" db="EMBL/GenBank/DDBJ databases">
        <title>Deep-cultivation of Planctomycetes and their phenomic and genomic characterization uncovers novel biology.</title>
        <authorList>
            <person name="Wiegand S."/>
            <person name="Jogler M."/>
            <person name="Boedeker C."/>
            <person name="Pinto D."/>
            <person name="Vollmers J."/>
            <person name="Rivas-Marin E."/>
            <person name="Kohn T."/>
            <person name="Peeters S.H."/>
            <person name="Heuer A."/>
            <person name="Rast P."/>
            <person name="Oberbeckmann S."/>
            <person name="Bunk B."/>
            <person name="Jeske O."/>
            <person name="Meyerdierks A."/>
            <person name="Storesund J.E."/>
            <person name="Kallscheuer N."/>
            <person name="Luecker S."/>
            <person name="Lage O.M."/>
            <person name="Pohl T."/>
            <person name="Merkel B.J."/>
            <person name="Hornburger P."/>
            <person name="Mueller R.-W."/>
            <person name="Bruemmer F."/>
            <person name="Labrenz M."/>
            <person name="Spormann A.M."/>
            <person name="Op den Camp H."/>
            <person name="Overmann J."/>
            <person name="Amann R."/>
            <person name="Jetten M.S.M."/>
            <person name="Mascher T."/>
            <person name="Medema M.H."/>
            <person name="Devos D.P."/>
            <person name="Kaster A.-K."/>
            <person name="Ovreas L."/>
            <person name="Rohde M."/>
            <person name="Galperin M.Y."/>
            <person name="Jogler C."/>
        </authorList>
    </citation>
    <scope>NUCLEOTIDE SEQUENCE [LARGE SCALE GENOMIC DNA]</scope>
    <source>
        <strain evidence="1 2">Pla133</strain>
    </source>
</reference>
<proteinExistence type="predicted"/>
<evidence type="ECO:0000313" key="2">
    <source>
        <dbReference type="Proteomes" id="UP000316921"/>
    </source>
</evidence>
<dbReference type="Proteomes" id="UP000316921">
    <property type="component" value="Chromosome"/>
</dbReference>
<dbReference type="KEGG" id="pbap:Pla133_36810"/>
<evidence type="ECO:0000313" key="1">
    <source>
        <dbReference type="EMBL" id="QDU68582.1"/>
    </source>
</evidence>
<dbReference type="EMBL" id="CP036287">
    <property type="protein sequence ID" value="QDU68582.1"/>
    <property type="molecule type" value="Genomic_DNA"/>
</dbReference>